<protein>
    <submittedName>
        <fullName evidence="2 3">Secreted protein</fullName>
    </submittedName>
</protein>
<proteinExistence type="predicted"/>
<dbReference type="AlphaFoldDB" id="A0A1I8I749"/>
<dbReference type="WBParaSite" id="maker-uti_cns_0010444-snap-gene-0.3-mRNA-1">
    <property type="protein sequence ID" value="maker-uti_cns_0010444-snap-gene-0.3-mRNA-1"/>
    <property type="gene ID" value="maker-uti_cns_0010444-snap-gene-0.3"/>
</dbReference>
<accession>A0A1I8I749</accession>
<dbReference type="WBParaSite" id="maker-uti_cns_0010340-snap-gene-0.3-mRNA-1">
    <property type="protein sequence ID" value="maker-uti_cns_0010340-snap-gene-0.3-mRNA-1"/>
    <property type="gene ID" value="maker-uti_cns_0010340-snap-gene-0.3"/>
</dbReference>
<evidence type="ECO:0000313" key="1">
    <source>
        <dbReference type="Proteomes" id="UP000095280"/>
    </source>
</evidence>
<keyword evidence="1" id="KW-1185">Reference proteome</keyword>
<evidence type="ECO:0000313" key="3">
    <source>
        <dbReference type="WBParaSite" id="maker-uti_cns_0010444-snap-gene-0.3-mRNA-1"/>
    </source>
</evidence>
<dbReference type="Proteomes" id="UP000095280">
    <property type="component" value="Unplaced"/>
</dbReference>
<evidence type="ECO:0000313" key="2">
    <source>
        <dbReference type="WBParaSite" id="maker-uti_cns_0010340-snap-gene-0.3-mRNA-1"/>
    </source>
</evidence>
<organism evidence="1 2">
    <name type="scientific">Macrostomum lignano</name>
    <dbReference type="NCBI Taxonomy" id="282301"/>
    <lineage>
        <taxon>Eukaryota</taxon>
        <taxon>Metazoa</taxon>
        <taxon>Spiralia</taxon>
        <taxon>Lophotrochozoa</taxon>
        <taxon>Platyhelminthes</taxon>
        <taxon>Rhabditophora</taxon>
        <taxon>Macrostomorpha</taxon>
        <taxon>Macrostomida</taxon>
        <taxon>Macrostomidae</taxon>
        <taxon>Macrostomum</taxon>
    </lineage>
</organism>
<reference evidence="2 3" key="1">
    <citation type="submission" date="2016-11" db="UniProtKB">
        <authorList>
            <consortium name="WormBaseParasite"/>
        </authorList>
    </citation>
    <scope>IDENTIFICATION</scope>
</reference>
<name>A0A1I8I749_9PLAT</name>
<sequence length="55" mass="5826">MLTLESMAASPDVAQAAVRSAATSSSCSSKAAGPTPKPDWCFECAWARPRSLRLR</sequence>